<dbReference type="Proteomes" id="UP001165667">
    <property type="component" value="Unassembled WGS sequence"/>
</dbReference>
<comment type="caution">
    <text evidence="10">The sequence shown here is derived from an EMBL/GenBank/DDBJ whole genome shotgun (WGS) entry which is preliminary data.</text>
</comment>
<dbReference type="InterPro" id="IPR011009">
    <property type="entry name" value="Kinase-like_dom_sf"/>
</dbReference>
<comment type="function">
    <text evidence="6">Catalyzes the GTP-dependent phosphorylation of 5-hydroxy-L-lysine.</text>
</comment>
<dbReference type="InterPro" id="IPR002575">
    <property type="entry name" value="Aminoglycoside_PTrfase"/>
</dbReference>
<dbReference type="GO" id="GO:0047992">
    <property type="term" value="F:hydroxylysine kinase activity"/>
    <property type="evidence" value="ECO:0007669"/>
    <property type="project" value="UniProtKB-EC"/>
</dbReference>
<dbReference type="SUPFAM" id="SSF56112">
    <property type="entry name" value="Protein kinase-like (PK-like)"/>
    <property type="match status" value="1"/>
</dbReference>
<comment type="catalytic activity">
    <reaction evidence="5">
        <text>(5R)-5-hydroxy-L-lysine + GTP = (5R)-5-phosphooxy-L-lysine + GDP + H(+)</text>
        <dbReference type="Rhea" id="RHEA:19049"/>
        <dbReference type="ChEBI" id="CHEBI:15378"/>
        <dbReference type="ChEBI" id="CHEBI:37565"/>
        <dbReference type="ChEBI" id="CHEBI:57882"/>
        <dbReference type="ChEBI" id="CHEBI:58189"/>
        <dbReference type="ChEBI" id="CHEBI:58357"/>
        <dbReference type="EC" id="2.7.1.81"/>
    </reaction>
</comment>
<evidence type="ECO:0000256" key="8">
    <source>
        <dbReference type="ARBA" id="ARBA00040505"/>
    </source>
</evidence>
<dbReference type="PANTHER" id="PTHR21064:SF1">
    <property type="entry name" value="HYDROXYLYSINE KINASE"/>
    <property type="match status" value="1"/>
</dbReference>
<keyword evidence="11" id="KW-1185">Reference proteome</keyword>
<evidence type="ECO:0000313" key="11">
    <source>
        <dbReference type="Proteomes" id="UP001165667"/>
    </source>
</evidence>
<dbReference type="EMBL" id="JAMOIM010000037">
    <property type="protein sequence ID" value="MCW6511976.1"/>
    <property type="molecule type" value="Genomic_DNA"/>
</dbReference>
<evidence type="ECO:0000256" key="3">
    <source>
        <dbReference type="ARBA" id="ARBA00022679"/>
    </source>
</evidence>
<evidence type="ECO:0000256" key="1">
    <source>
        <dbReference type="ARBA" id="ARBA00004496"/>
    </source>
</evidence>
<evidence type="ECO:0000256" key="2">
    <source>
        <dbReference type="ARBA" id="ARBA00022490"/>
    </source>
</evidence>
<organism evidence="10 11">
    <name type="scientific">Lichenifustis flavocetrariae</name>
    <dbReference type="NCBI Taxonomy" id="2949735"/>
    <lineage>
        <taxon>Bacteria</taxon>
        <taxon>Pseudomonadati</taxon>
        <taxon>Pseudomonadota</taxon>
        <taxon>Alphaproteobacteria</taxon>
        <taxon>Hyphomicrobiales</taxon>
        <taxon>Lichenihabitantaceae</taxon>
        <taxon>Lichenifustis</taxon>
    </lineage>
</organism>
<evidence type="ECO:0000256" key="5">
    <source>
        <dbReference type="ARBA" id="ARBA00036820"/>
    </source>
</evidence>
<sequence>MSAETRHERVASGPAAILAVHSRDITNAEAEYIVRQRYGFNSTATPLRSERDQNFLVTSTDGQQSVLKLSNASQDERLCWFQTRALLHIASVAPSLPVPRVLPTLDGESRFWWNDGETDRRTGFMLEFLRGVPVAELPQTPALAARTGKLTANLGRALRGFFDPAADHELLWDLKQASHLTEYLPFIQDDRNRDLSRAAIDRFRSHVEHRLPALRGQVIHNDLNPHNILADPSHPETPSGIIDFGDMVFGALINDVAVAAAYLITPENDPFALVATFVAAYHAITPFEPDELDLLPDLIATRYAMSCAITDWRAARYPENAPYIRRNSKGAVLGLRTLADHGRETLARRLAEACELRAGK</sequence>
<feature type="domain" description="Aminoglycoside phosphotransferase" evidence="9">
    <location>
        <begin position="44"/>
        <end position="293"/>
    </location>
</feature>
<keyword evidence="4" id="KW-0418">Kinase</keyword>
<dbReference type="Gene3D" id="3.90.1200.10">
    <property type="match status" value="1"/>
</dbReference>
<comment type="subcellular location">
    <subcellularLocation>
        <location evidence="1">Cytoplasm</location>
    </subcellularLocation>
</comment>
<evidence type="ECO:0000259" key="9">
    <source>
        <dbReference type="Pfam" id="PF01636"/>
    </source>
</evidence>
<accession>A0AA41Z0L1</accession>
<evidence type="ECO:0000256" key="6">
    <source>
        <dbReference type="ARBA" id="ARBA00037368"/>
    </source>
</evidence>
<dbReference type="Pfam" id="PF01636">
    <property type="entry name" value="APH"/>
    <property type="match status" value="1"/>
</dbReference>
<keyword evidence="3" id="KW-0808">Transferase</keyword>
<dbReference type="PANTHER" id="PTHR21064">
    <property type="entry name" value="AMINOGLYCOSIDE PHOSPHOTRANSFERASE DOMAIN-CONTAINING PROTEIN-RELATED"/>
    <property type="match status" value="1"/>
</dbReference>
<dbReference type="InterPro" id="IPR050249">
    <property type="entry name" value="Pseudomonas-type_ThrB"/>
</dbReference>
<evidence type="ECO:0000256" key="7">
    <source>
        <dbReference type="ARBA" id="ARBA00038873"/>
    </source>
</evidence>
<protein>
    <recommendedName>
        <fullName evidence="8">Hydroxylysine kinase</fullName>
        <ecNumber evidence="7">2.7.1.81</ecNumber>
    </recommendedName>
</protein>
<reference evidence="10" key="1">
    <citation type="submission" date="2022-05" db="EMBL/GenBank/DDBJ databases">
        <authorList>
            <person name="Pankratov T."/>
        </authorList>
    </citation>
    <scope>NUCLEOTIDE SEQUENCE</scope>
    <source>
        <strain evidence="10">BP6-180914</strain>
    </source>
</reference>
<gene>
    <name evidence="10" type="ORF">M8523_28910</name>
</gene>
<dbReference type="RefSeq" id="WP_282588355.1">
    <property type="nucleotide sequence ID" value="NZ_JAMOIM010000037.1"/>
</dbReference>
<keyword evidence="2" id="KW-0963">Cytoplasm</keyword>
<name>A0AA41Z0L1_9HYPH</name>
<evidence type="ECO:0000256" key="4">
    <source>
        <dbReference type="ARBA" id="ARBA00022777"/>
    </source>
</evidence>
<dbReference type="GO" id="GO:0005737">
    <property type="term" value="C:cytoplasm"/>
    <property type="evidence" value="ECO:0007669"/>
    <property type="project" value="UniProtKB-SubCell"/>
</dbReference>
<dbReference type="EC" id="2.7.1.81" evidence="7"/>
<evidence type="ECO:0000313" key="10">
    <source>
        <dbReference type="EMBL" id="MCW6511976.1"/>
    </source>
</evidence>
<dbReference type="AlphaFoldDB" id="A0AA41Z0L1"/>
<proteinExistence type="predicted"/>